<dbReference type="PATRIC" id="fig|749927.5.peg.4024"/>
<dbReference type="SUPFAM" id="SSF46785">
    <property type="entry name" value="Winged helix' DNA-binding domain"/>
    <property type="match status" value="1"/>
</dbReference>
<dbReference type="Gene3D" id="3.30.420.40">
    <property type="match status" value="2"/>
</dbReference>
<dbReference type="InterPro" id="IPR036388">
    <property type="entry name" value="WH-like_DNA-bd_sf"/>
</dbReference>
<dbReference type="AlphaFoldDB" id="A0A0H3D6D3"/>
<dbReference type="OrthoDB" id="3189808at2"/>
<dbReference type="RefSeq" id="WP_013225745.1">
    <property type="nucleotide sequence ID" value="NC_014318.1"/>
</dbReference>
<dbReference type="InterPro" id="IPR000835">
    <property type="entry name" value="HTH_MarR-typ"/>
</dbReference>
<dbReference type="SUPFAM" id="SSF53067">
    <property type="entry name" value="Actin-like ATPase domain"/>
    <property type="match status" value="1"/>
</dbReference>
<dbReference type="Proteomes" id="UP000000328">
    <property type="component" value="Chromosome"/>
</dbReference>
<dbReference type="PANTHER" id="PTHR18964">
    <property type="entry name" value="ROK (REPRESSOR, ORF, KINASE) FAMILY"/>
    <property type="match status" value="1"/>
</dbReference>
<protein>
    <submittedName>
        <fullName evidence="3">ROK family transcriptional regulator</fullName>
    </submittedName>
</protein>
<feature type="domain" description="HTH marR-type" evidence="2">
    <location>
        <begin position="28"/>
        <end position="72"/>
    </location>
</feature>
<dbReference type="Gene3D" id="1.10.10.10">
    <property type="entry name" value="Winged helix-like DNA-binding domain superfamily/Winged helix DNA-binding domain"/>
    <property type="match status" value="1"/>
</dbReference>
<dbReference type="KEGG" id="amd:AMED_3894"/>
<evidence type="ECO:0000313" key="3">
    <source>
        <dbReference type="EMBL" id="ADJ45673.1"/>
    </source>
</evidence>
<accession>A0A0H3D6D3</accession>
<dbReference type="InterPro" id="IPR036390">
    <property type="entry name" value="WH_DNA-bd_sf"/>
</dbReference>
<gene>
    <name evidence="3" type="ordered locus">AMED_3894</name>
</gene>
<dbReference type="Pfam" id="PF00480">
    <property type="entry name" value="ROK"/>
    <property type="match status" value="1"/>
</dbReference>
<dbReference type="PANTHER" id="PTHR18964:SF149">
    <property type="entry name" value="BIFUNCTIONAL UDP-N-ACETYLGLUCOSAMINE 2-EPIMERASE_N-ACETYLMANNOSAMINE KINASE"/>
    <property type="match status" value="1"/>
</dbReference>
<dbReference type="HOGENOM" id="CLU_036604_13_3_11"/>
<comment type="similarity">
    <text evidence="1">Belongs to the ROK (NagC/XylR) family.</text>
</comment>
<sequence length="372" mass="37950">MSDPDRPLPRLAMLRAMTDRAVLDRVFARNRITRAELAATTGISKPTISESVRRLETAGALRATGSDQTGRRGRIATFYELAADAGRVVAAEVNQQGIRTVTTDLTGTVLATERHAPGRRPMAAAVRAAVTAASAAGPGPVRATAISVANPVDPVAHQVVALPGSPFPEGTLRAGEIGSDVLLDNDVNFSALAERREGAARGAKSFAYVYVGAGLGVSLYVGEHLIRGAHGLAGEIGYLDSAGRTLADALAGQGFGRADAPSLDVGALLSTLDNAASGDAVAIERLQLLGATLGRAVAAICTIVDPDLIVLGGPAGSRAGLVTEIRRTVSAAAPGPVRVTAGEVTDSAALRGALLSALDHGRDRLVEAVAES</sequence>
<name>A0A0H3D6D3_AMYMU</name>
<evidence type="ECO:0000259" key="2">
    <source>
        <dbReference type="Pfam" id="PF12802"/>
    </source>
</evidence>
<dbReference type="InterPro" id="IPR043129">
    <property type="entry name" value="ATPase_NBD"/>
</dbReference>
<dbReference type="Pfam" id="PF12802">
    <property type="entry name" value="MarR_2"/>
    <property type="match status" value="1"/>
</dbReference>
<organism evidence="3 4">
    <name type="scientific">Amycolatopsis mediterranei (strain U-32)</name>
    <dbReference type="NCBI Taxonomy" id="749927"/>
    <lineage>
        <taxon>Bacteria</taxon>
        <taxon>Bacillati</taxon>
        <taxon>Actinomycetota</taxon>
        <taxon>Actinomycetes</taxon>
        <taxon>Pseudonocardiales</taxon>
        <taxon>Pseudonocardiaceae</taxon>
        <taxon>Amycolatopsis</taxon>
    </lineage>
</organism>
<dbReference type="InterPro" id="IPR000600">
    <property type="entry name" value="ROK"/>
</dbReference>
<dbReference type="GeneID" id="92871635"/>
<dbReference type="EMBL" id="CP002000">
    <property type="protein sequence ID" value="ADJ45673.1"/>
    <property type="molecule type" value="Genomic_DNA"/>
</dbReference>
<evidence type="ECO:0000313" key="4">
    <source>
        <dbReference type="Proteomes" id="UP000000328"/>
    </source>
</evidence>
<dbReference type="eggNOG" id="COG1940">
    <property type="taxonomic scope" value="Bacteria"/>
</dbReference>
<proteinExistence type="inferred from homology"/>
<dbReference type="eggNOG" id="COG1522">
    <property type="taxonomic scope" value="Bacteria"/>
</dbReference>
<evidence type="ECO:0000256" key="1">
    <source>
        <dbReference type="ARBA" id="ARBA00006479"/>
    </source>
</evidence>
<reference evidence="3 4" key="1">
    <citation type="journal article" date="2010" name="Cell Res.">
        <title>Complete genome sequence of the rifamycin SV-producing Amycolatopsis mediterranei U32 revealed its genetic characteristics in phylogeny and metabolism.</title>
        <authorList>
            <person name="Zhao W."/>
            <person name="Zhong Y."/>
            <person name="Yuan H."/>
            <person name="Wang J."/>
            <person name="Zheng H."/>
            <person name="Wang Y."/>
            <person name="Cen X."/>
            <person name="Xu F."/>
            <person name="Bai J."/>
            <person name="Han X."/>
            <person name="Lu G."/>
            <person name="Zhu Y."/>
            <person name="Shao Z."/>
            <person name="Yan H."/>
            <person name="Li C."/>
            <person name="Peng N."/>
            <person name="Zhang Z."/>
            <person name="Zhang Y."/>
            <person name="Lin W."/>
            <person name="Fan Y."/>
            <person name="Qin Z."/>
            <person name="Hu Y."/>
            <person name="Zhu B."/>
            <person name="Wang S."/>
            <person name="Ding X."/>
            <person name="Zhao G.P."/>
        </authorList>
    </citation>
    <scope>NUCLEOTIDE SEQUENCE [LARGE SCALE GENOMIC DNA]</scope>
    <source>
        <strain evidence="4">U-32</strain>
    </source>
</reference>